<gene>
    <name evidence="1" type="ORF">KUCAC02_031273</name>
</gene>
<dbReference type="Proteomes" id="UP001057452">
    <property type="component" value="Chromosome 5"/>
</dbReference>
<sequence>MELEFVDDPNFKYQVNYSSSAVQIPTDIYKGWSMSGTALPCGHNTLLSLQPQSSVWHLSVTMPSSCVSRDILSELDTLGSGEDVRGHCLEGALERMSEETNVGGWFSSGCGEVWISSISVGLGLAGEKHCEWEASAPKPQGEARGKAENNGAQSKYTQPVFFAHAPGSFQWRELSCQPTHAMLEINSARLNIKPDLNV</sequence>
<organism evidence="1 2">
    <name type="scientific">Chaenocephalus aceratus</name>
    <name type="common">Blackfin icefish</name>
    <name type="synonym">Chaenichthys aceratus</name>
    <dbReference type="NCBI Taxonomy" id="36190"/>
    <lineage>
        <taxon>Eukaryota</taxon>
        <taxon>Metazoa</taxon>
        <taxon>Chordata</taxon>
        <taxon>Craniata</taxon>
        <taxon>Vertebrata</taxon>
        <taxon>Euteleostomi</taxon>
        <taxon>Actinopterygii</taxon>
        <taxon>Neopterygii</taxon>
        <taxon>Teleostei</taxon>
        <taxon>Neoteleostei</taxon>
        <taxon>Acanthomorphata</taxon>
        <taxon>Eupercaria</taxon>
        <taxon>Perciformes</taxon>
        <taxon>Notothenioidei</taxon>
        <taxon>Channichthyidae</taxon>
        <taxon>Chaenocephalus</taxon>
    </lineage>
</organism>
<comment type="caution">
    <text evidence="1">The sequence shown here is derived from an EMBL/GenBank/DDBJ whole genome shotgun (WGS) entry which is preliminary data.</text>
</comment>
<keyword evidence="2" id="KW-1185">Reference proteome</keyword>
<accession>A0ACB9XLF7</accession>
<feature type="non-terminal residue" evidence="1">
    <location>
        <position position="198"/>
    </location>
</feature>
<proteinExistence type="predicted"/>
<name>A0ACB9XLF7_CHAAC</name>
<reference evidence="1" key="1">
    <citation type="submission" date="2022-05" db="EMBL/GenBank/DDBJ databases">
        <title>Chromosome-level genome of Chaenocephalus aceratus.</title>
        <authorList>
            <person name="Park H."/>
        </authorList>
    </citation>
    <scope>NUCLEOTIDE SEQUENCE</scope>
    <source>
        <strain evidence="1">KU_202001</strain>
    </source>
</reference>
<dbReference type="EMBL" id="CM043789">
    <property type="protein sequence ID" value="KAI4827916.1"/>
    <property type="molecule type" value="Genomic_DNA"/>
</dbReference>
<evidence type="ECO:0000313" key="1">
    <source>
        <dbReference type="EMBL" id="KAI4827916.1"/>
    </source>
</evidence>
<protein>
    <submittedName>
        <fullName evidence="1">Uncharacterized protein</fullName>
    </submittedName>
</protein>
<evidence type="ECO:0000313" key="2">
    <source>
        <dbReference type="Proteomes" id="UP001057452"/>
    </source>
</evidence>